<dbReference type="eggNOG" id="COG2834">
    <property type="taxonomic scope" value="Bacteria"/>
</dbReference>
<name>H1Y511_9SPHI</name>
<protein>
    <recommendedName>
        <fullName evidence="3">Deoxyuridine 5'-triphosphate nucleotidohydrolase</fullName>
    </recommendedName>
</protein>
<proteinExistence type="predicted"/>
<keyword evidence="2" id="KW-1185">Reference proteome</keyword>
<evidence type="ECO:0008006" key="3">
    <source>
        <dbReference type="Google" id="ProtNLM"/>
    </source>
</evidence>
<dbReference type="Gene3D" id="2.50.20.10">
    <property type="entry name" value="Lipoprotein localisation LolA/LolB/LppX"/>
    <property type="match status" value="1"/>
</dbReference>
<accession>H1Y511</accession>
<dbReference type="Pfam" id="PF14125">
    <property type="entry name" value="DUF4292"/>
    <property type="match status" value="1"/>
</dbReference>
<dbReference type="AlphaFoldDB" id="H1Y511"/>
<reference evidence="1" key="1">
    <citation type="submission" date="2011-09" db="EMBL/GenBank/DDBJ databases">
        <title>The permanent draft genome of Mucilaginibacter paludis DSM 18603.</title>
        <authorList>
            <consortium name="US DOE Joint Genome Institute (JGI-PGF)"/>
            <person name="Lucas S."/>
            <person name="Han J."/>
            <person name="Lapidus A."/>
            <person name="Bruce D."/>
            <person name="Goodwin L."/>
            <person name="Pitluck S."/>
            <person name="Peters L."/>
            <person name="Kyrpides N."/>
            <person name="Mavromatis K."/>
            <person name="Ivanova N."/>
            <person name="Mikhailova N."/>
            <person name="Held B."/>
            <person name="Detter J.C."/>
            <person name="Tapia R."/>
            <person name="Han C."/>
            <person name="Land M."/>
            <person name="Hauser L."/>
            <person name="Markowitz V."/>
            <person name="Cheng J.-F."/>
            <person name="Hugenholtz P."/>
            <person name="Woyke T."/>
            <person name="Wu D."/>
            <person name="Tindall B."/>
            <person name="Brambilla E."/>
            <person name="Klenk H.-P."/>
            <person name="Eisen J.A."/>
        </authorList>
    </citation>
    <scope>NUCLEOTIDE SEQUENCE [LARGE SCALE GENOMIC DNA]</scope>
    <source>
        <strain evidence="1">DSM 18603</strain>
    </source>
</reference>
<gene>
    <name evidence="1" type="ORF">Mucpa_4248</name>
</gene>
<organism evidence="1 2">
    <name type="scientific">Mucilaginibacter paludis DSM 18603</name>
    <dbReference type="NCBI Taxonomy" id="714943"/>
    <lineage>
        <taxon>Bacteria</taxon>
        <taxon>Pseudomonadati</taxon>
        <taxon>Bacteroidota</taxon>
        <taxon>Sphingobacteriia</taxon>
        <taxon>Sphingobacteriales</taxon>
        <taxon>Sphingobacteriaceae</taxon>
        <taxon>Mucilaginibacter</taxon>
    </lineage>
</organism>
<dbReference type="STRING" id="714943.Mucpa_4248"/>
<dbReference type="Proteomes" id="UP000002774">
    <property type="component" value="Chromosome"/>
</dbReference>
<dbReference type="HOGENOM" id="CLU_079899_2_0_10"/>
<evidence type="ECO:0000313" key="2">
    <source>
        <dbReference type="Proteomes" id="UP000002774"/>
    </source>
</evidence>
<dbReference type="EMBL" id="CM001403">
    <property type="protein sequence ID" value="EHQ28339.1"/>
    <property type="molecule type" value="Genomic_DNA"/>
</dbReference>
<sequence length="270" mass="29790">MLCCLLVLFSCKAKKKLVAERKADTTAVSTDTATSTVAKTTSAATTIDNLKLEKLKTIRSKQVDFNTFSGKAQAKLDINGDSHDVTMNVRIKKDHQIWVSITAVLGIEVARALITPDSIKLMNKLEATYLKKPFSYVYTYTSRQINYKTLESLLIGNAVPELINDGAALKPGNGNIEVSGNLQELVYKLILGPDLRVSQTNMSNSLAGQSLQVDNSMFVQTSNRVLPSQININSVSQQKKIQVNLHYNKADFDLPVDFPYAVPGRFTMLN</sequence>
<dbReference type="InterPro" id="IPR025634">
    <property type="entry name" value="DUF4292"/>
</dbReference>
<evidence type="ECO:0000313" key="1">
    <source>
        <dbReference type="EMBL" id="EHQ28339.1"/>
    </source>
</evidence>